<sequence>MTADVTLSVAVAAPAGTTWLALTDWERQGEWMLGTEVRVAEGNGRSVGSTLSAFTGIGGIGFTDTMEIVSWEPPLRCTVRHLGKIVRGTGAFHVQEKGPQRSVFVWSEQLQLPLGIVGRLGWPLVRPVFTLGLRHSLDRFARYAESYVVGAE</sequence>
<comment type="caution">
    <text evidence="1">The sequence shown here is derived from an EMBL/GenBank/DDBJ whole genome shotgun (WGS) entry which is preliminary data.</text>
</comment>
<dbReference type="Gene3D" id="3.30.530.20">
    <property type="match status" value="1"/>
</dbReference>
<dbReference type="RefSeq" id="WP_094860897.1">
    <property type="nucleotide sequence ID" value="NZ_NKYE01000001.1"/>
</dbReference>
<reference evidence="1 2" key="1">
    <citation type="submission" date="2017-07" db="EMBL/GenBank/DDBJ databases">
        <title>Amycolatopsis antarcticus sp. nov., isolated from the surface of an Antarcticus brown macroalga.</title>
        <authorList>
            <person name="Wang J."/>
            <person name="Leiva S."/>
            <person name="Huang J."/>
            <person name="Huang Y."/>
        </authorList>
    </citation>
    <scope>NUCLEOTIDE SEQUENCE [LARGE SCALE GENOMIC DNA]</scope>
    <source>
        <strain evidence="1 2">AU-G6</strain>
    </source>
</reference>
<protein>
    <submittedName>
        <fullName evidence="1">Polyketide cyclase</fullName>
    </submittedName>
</protein>
<organism evidence="1 2">
    <name type="scientific">Amycolatopsis antarctica</name>
    <dbReference type="NCBI Taxonomy" id="1854586"/>
    <lineage>
        <taxon>Bacteria</taxon>
        <taxon>Bacillati</taxon>
        <taxon>Actinomycetota</taxon>
        <taxon>Actinomycetes</taxon>
        <taxon>Pseudonocardiales</taxon>
        <taxon>Pseudonocardiaceae</taxon>
        <taxon>Amycolatopsis</taxon>
    </lineage>
</organism>
<dbReference type="InParanoid" id="A0A263DAV7"/>
<dbReference type="InterPro" id="IPR019587">
    <property type="entry name" value="Polyketide_cyclase/dehydratase"/>
</dbReference>
<dbReference type="OrthoDB" id="4823586at2"/>
<name>A0A263DAV7_9PSEU</name>
<dbReference type="CDD" id="cd07812">
    <property type="entry name" value="SRPBCC"/>
    <property type="match status" value="1"/>
</dbReference>
<dbReference type="SUPFAM" id="SSF55961">
    <property type="entry name" value="Bet v1-like"/>
    <property type="match status" value="1"/>
</dbReference>
<proteinExistence type="predicted"/>
<dbReference type="Pfam" id="PF10604">
    <property type="entry name" value="Polyketide_cyc2"/>
    <property type="match status" value="1"/>
</dbReference>
<evidence type="ECO:0000313" key="1">
    <source>
        <dbReference type="EMBL" id="OZM75118.1"/>
    </source>
</evidence>
<dbReference type="AlphaFoldDB" id="A0A263DAV7"/>
<dbReference type="Proteomes" id="UP000242444">
    <property type="component" value="Unassembled WGS sequence"/>
</dbReference>
<accession>A0A263DAV7</accession>
<dbReference type="InterPro" id="IPR023393">
    <property type="entry name" value="START-like_dom_sf"/>
</dbReference>
<dbReference type="EMBL" id="NKYE01000001">
    <property type="protein sequence ID" value="OZM75118.1"/>
    <property type="molecule type" value="Genomic_DNA"/>
</dbReference>
<keyword evidence="2" id="KW-1185">Reference proteome</keyword>
<evidence type="ECO:0000313" key="2">
    <source>
        <dbReference type="Proteomes" id="UP000242444"/>
    </source>
</evidence>
<gene>
    <name evidence="1" type="ORF">CFN78_02835</name>
</gene>